<evidence type="ECO:0000313" key="1">
    <source>
        <dbReference type="EMBL" id="CAI9569134.1"/>
    </source>
</evidence>
<comment type="caution">
    <text evidence="1">The sequence shown here is derived from an EMBL/GenBank/DDBJ whole genome shotgun (WGS) entry which is preliminary data.</text>
</comment>
<dbReference type="EMBL" id="CATNWA010014214">
    <property type="protein sequence ID" value="CAI9569134.1"/>
    <property type="molecule type" value="Genomic_DNA"/>
</dbReference>
<gene>
    <name evidence="1" type="ORF">SPARVUS_LOCUS6868501</name>
</gene>
<keyword evidence="2" id="KW-1185">Reference proteome</keyword>
<organism evidence="1 2">
    <name type="scientific">Staurois parvus</name>
    <dbReference type="NCBI Taxonomy" id="386267"/>
    <lineage>
        <taxon>Eukaryota</taxon>
        <taxon>Metazoa</taxon>
        <taxon>Chordata</taxon>
        <taxon>Craniata</taxon>
        <taxon>Vertebrata</taxon>
        <taxon>Euteleostomi</taxon>
        <taxon>Amphibia</taxon>
        <taxon>Batrachia</taxon>
        <taxon>Anura</taxon>
        <taxon>Neobatrachia</taxon>
        <taxon>Ranoidea</taxon>
        <taxon>Ranidae</taxon>
        <taxon>Staurois</taxon>
    </lineage>
</organism>
<dbReference type="Proteomes" id="UP001162483">
    <property type="component" value="Unassembled WGS sequence"/>
</dbReference>
<accession>A0ABN9DAZ4</accession>
<feature type="non-terminal residue" evidence="1">
    <location>
        <position position="1"/>
    </location>
</feature>
<sequence>LKKLSLKHRFLEVCFLVNCIWSVTHNKKCRTEDTLTAIDWILTKEVGG</sequence>
<name>A0ABN9DAZ4_9NEOB</name>
<reference evidence="1" key="1">
    <citation type="submission" date="2023-05" db="EMBL/GenBank/DDBJ databases">
        <authorList>
            <person name="Stuckert A."/>
        </authorList>
    </citation>
    <scope>NUCLEOTIDE SEQUENCE</scope>
</reference>
<proteinExistence type="predicted"/>
<evidence type="ECO:0000313" key="2">
    <source>
        <dbReference type="Proteomes" id="UP001162483"/>
    </source>
</evidence>
<protein>
    <submittedName>
        <fullName evidence="1">Uncharacterized protein</fullName>
    </submittedName>
</protein>